<dbReference type="PANTHER" id="PTHR38248">
    <property type="entry name" value="FUNK1 6"/>
    <property type="match status" value="1"/>
</dbReference>
<name>A0A8H5FNZ2_9AGAR</name>
<accession>A0A8H5FNZ2</accession>
<evidence type="ECO:0000256" key="1">
    <source>
        <dbReference type="SAM" id="Coils"/>
    </source>
</evidence>
<proteinExistence type="predicted"/>
<organism evidence="4 5">
    <name type="scientific">Tetrapyrgos nigripes</name>
    <dbReference type="NCBI Taxonomy" id="182062"/>
    <lineage>
        <taxon>Eukaryota</taxon>
        <taxon>Fungi</taxon>
        <taxon>Dikarya</taxon>
        <taxon>Basidiomycota</taxon>
        <taxon>Agaricomycotina</taxon>
        <taxon>Agaricomycetes</taxon>
        <taxon>Agaricomycetidae</taxon>
        <taxon>Agaricales</taxon>
        <taxon>Marasmiineae</taxon>
        <taxon>Marasmiaceae</taxon>
        <taxon>Tetrapyrgos</taxon>
    </lineage>
</organism>
<comment type="caution">
    <text evidence="4">The sequence shown here is derived from an EMBL/GenBank/DDBJ whole genome shotgun (WGS) entry which is preliminary data.</text>
</comment>
<dbReference type="Proteomes" id="UP000559256">
    <property type="component" value="Unassembled WGS sequence"/>
</dbReference>
<evidence type="ECO:0000256" key="2">
    <source>
        <dbReference type="SAM" id="MobiDB-lite"/>
    </source>
</evidence>
<dbReference type="Gene3D" id="1.10.510.10">
    <property type="entry name" value="Transferase(Phosphotransferase) domain 1"/>
    <property type="match status" value="1"/>
</dbReference>
<feature type="coiled-coil region" evidence="1">
    <location>
        <begin position="260"/>
        <end position="287"/>
    </location>
</feature>
<evidence type="ECO:0000313" key="4">
    <source>
        <dbReference type="EMBL" id="KAF5344245.1"/>
    </source>
</evidence>
<evidence type="ECO:0000313" key="5">
    <source>
        <dbReference type="Proteomes" id="UP000559256"/>
    </source>
</evidence>
<feature type="domain" description="Fungal-type protein kinase" evidence="3">
    <location>
        <begin position="493"/>
        <end position="740"/>
    </location>
</feature>
<dbReference type="SUPFAM" id="SSF56112">
    <property type="entry name" value="Protein kinase-like (PK-like)"/>
    <property type="match status" value="1"/>
</dbReference>
<dbReference type="EMBL" id="JAACJM010000127">
    <property type="protein sequence ID" value="KAF5344245.1"/>
    <property type="molecule type" value="Genomic_DNA"/>
</dbReference>
<reference evidence="4 5" key="1">
    <citation type="journal article" date="2020" name="ISME J.">
        <title>Uncovering the hidden diversity of litter-decomposition mechanisms in mushroom-forming fungi.</title>
        <authorList>
            <person name="Floudas D."/>
            <person name="Bentzer J."/>
            <person name="Ahren D."/>
            <person name="Johansson T."/>
            <person name="Persson P."/>
            <person name="Tunlid A."/>
        </authorList>
    </citation>
    <scope>NUCLEOTIDE SEQUENCE [LARGE SCALE GENOMIC DNA]</scope>
    <source>
        <strain evidence="4 5">CBS 291.85</strain>
    </source>
</reference>
<keyword evidence="1" id="KW-0175">Coiled coil</keyword>
<feature type="compositionally biased region" description="Polar residues" evidence="2">
    <location>
        <begin position="335"/>
        <end position="352"/>
    </location>
</feature>
<dbReference type="Pfam" id="PF17667">
    <property type="entry name" value="Pkinase_fungal"/>
    <property type="match status" value="1"/>
</dbReference>
<sequence>MSSSPSLPPIYIVHNLTLENFLSYINKQSPLSPDALRPNSSPPSDSPQSSSLLTTPPSTTFFDKQDFEDIHNVEEVNLYIAEDIKHRVRILLPTFLDVILGLSPKEFNSLKLPGKPIERVKSDEGFKQSWNHYCSIAREGSVTPQGVPVSSTEENLYRPLVHVICRALDIMFDGKSPLTFFDSHRRRVDVSWDQHGPDFAALPSHLSLTPDEFNGMKKWWPLFLYILEVKHYNGFALDWFYGRSIGVGPEHTKRPSPTSQEQKKKEVRNLKRKANNLEEEAASGSVLGDYFVLCHKLEQPDARASTLASIDNNDDEAVPASKRPKTTDADDEQESNVNESVSPAPTTISGEANDTQIQVASYAFDVLSRGLLRTHTVAILVDTTVSSLLITIDHRLFCPSQCTCMAKIIIWMFLAVLYQISVRGSTPHIGLLPTSISDFVTTPASQVFPRIDPYVHDAYQSKTGLISATTPKTTRFYESGEKAFSGCMLHLDADTQLQLGDVIHRAHGVVGRTSIVLAATRIRGNWDPDLRNGAVVKISFPTTARDSEADLQVLKLAKATATGKHAWAMEHLPQVLWDKAYSWDDLGTPQDKLADLLQQLDDPQTPGVPAYERRTLRIIVLRRLHPITELTKPEDYTQVFYDILQIHRWLVDHAKVFQRDISLANIMFSRNKADGTVRGVLNDFDLASRLPLSSELSSRTRTGTTPYMSHELLKPPVGKQTCHLYRHDLEALYYVILIVCSHYEDQKQGIRKIDDPKCRIYNSWFVDSHASIAGEKHGALAEPPSSIQQFFSGFTSILKLLRSRIMRGYQASDANTDGIQLQGEDPNLVFDDSESQAEPKFKEHSLNDHVTYEKFQAILRQGFKLPNGSSKQMVQRYPDADVLPLNPRDFDPEGDSI</sequence>
<feature type="region of interest" description="Disordered" evidence="2">
    <location>
        <begin position="32"/>
        <end position="57"/>
    </location>
</feature>
<keyword evidence="5" id="KW-1185">Reference proteome</keyword>
<dbReference type="OrthoDB" id="5569250at2759"/>
<dbReference type="PANTHER" id="PTHR38248:SF2">
    <property type="entry name" value="FUNK1 11"/>
    <property type="match status" value="1"/>
</dbReference>
<protein>
    <recommendedName>
        <fullName evidence="3">Fungal-type protein kinase domain-containing protein</fullName>
    </recommendedName>
</protein>
<gene>
    <name evidence="4" type="ORF">D9758_012341</name>
</gene>
<feature type="compositionally biased region" description="Low complexity" evidence="2">
    <location>
        <begin position="46"/>
        <end position="57"/>
    </location>
</feature>
<dbReference type="InterPro" id="IPR040976">
    <property type="entry name" value="Pkinase_fungal"/>
</dbReference>
<feature type="region of interest" description="Disordered" evidence="2">
    <location>
        <begin position="307"/>
        <end position="352"/>
    </location>
</feature>
<dbReference type="InterPro" id="IPR011009">
    <property type="entry name" value="Kinase-like_dom_sf"/>
</dbReference>
<feature type="region of interest" description="Disordered" evidence="2">
    <location>
        <begin position="868"/>
        <end position="897"/>
    </location>
</feature>
<evidence type="ECO:0000259" key="3">
    <source>
        <dbReference type="Pfam" id="PF17667"/>
    </source>
</evidence>
<dbReference type="AlphaFoldDB" id="A0A8H5FNZ2"/>